<comment type="caution">
    <text evidence="1">The sequence shown here is derived from an EMBL/GenBank/DDBJ whole genome shotgun (WGS) entry which is preliminary data.</text>
</comment>
<organism evidence="1 2">
    <name type="scientific">Symbiodinium microadriaticum</name>
    <name type="common">Dinoflagellate</name>
    <name type="synonym">Zooxanthella microadriatica</name>
    <dbReference type="NCBI Taxonomy" id="2951"/>
    <lineage>
        <taxon>Eukaryota</taxon>
        <taxon>Sar</taxon>
        <taxon>Alveolata</taxon>
        <taxon>Dinophyceae</taxon>
        <taxon>Suessiales</taxon>
        <taxon>Symbiodiniaceae</taxon>
        <taxon>Symbiodinium</taxon>
    </lineage>
</organism>
<gene>
    <name evidence="1" type="ORF">AK812_SmicGene48346</name>
</gene>
<name>A0A1Q9BQ54_SYMMI</name>
<reference evidence="1 2" key="1">
    <citation type="submission" date="2016-02" db="EMBL/GenBank/DDBJ databases">
        <title>Genome analysis of coral dinoflagellate symbionts highlights evolutionary adaptations to a symbiotic lifestyle.</title>
        <authorList>
            <person name="Aranda M."/>
            <person name="Li Y."/>
            <person name="Liew Y.J."/>
            <person name="Baumgarten S."/>
            <person name="Simakov O."/>
            <person name="Wilson M."/>
            <person name="Piel J."/>
            <person name="Ashoor H."/>
            <person name="Bougouffa S."/>
            <person name="Bajic V.B."/>
            <person name="Ryu T."/>
            <person name="Ravasi T."/>
            <person name="Bayer T."/>
            <person name="Micklem G."/>
            <person name="Kim H."/>
            <person name="Bhak J."/>
            <person name="Lajeunesse T.C."/>
            <person name="Voolstra C.R."/>
        </authorList>
    </citation>
    <scope>NUCLEOTIDE SEQUENCE [LARGE SCALE GENOMIC DNA]</scope>
    <source>
        <strain evidence="1 2">CCMP2467</strain>
    </source>
</reference>
<proteinExistence type="predicted"/>
<dbReference type="EMBL" id="LSRX01007639">
    <property type="protein sequence ID" value="OLP71950.1"/>
    <property type="molecule type" value="Genomic_DNA"/>
</dbReference>
<evidence type="ECO:0000313" key="1">
    <source>
        <dbReference type="EMBL" id="OLP71950.1"/>
    </source>
</evidence>
<protein>
    <submittedName>
        <fullName evidence="1">Uncharacterized protein</fullName>
    </submittedName>
</protein>
<accession>A0A1Q9BQ54</accession>
<dbReference type="OrthoDB" id="10380828at2759"/>
<sequence>MPTPRADKQAQAAAHRLGKDLAALKQALPPGPAEDRPDIRDIPAVYRAFQKQGSQQSRRACNLNPVELLGILGES</sequence>
<dbReference type="AlphaFoldDB" id="A0A1Q9BQ54"/>
<dbReference type="Proteomes" id="UP000186817">
    <property type="component" value="Unassembled WGS sequence"/>
</dbReference>
<evidence type="ECO:0000313" key="2">
    <source>
        <dbReference type="Proteomes" id="UP000186817"/>
    </source>
</evidence>
<keyword evidence="2" id="KW-1185">Reference proteome</keyword>